<evidence type="ECO:0000256" key="5">
    <source>
        <dbReference type="ARBA" id="ARBA00022553"/>
    </source>
</evidence>
<dbReference type="Pfam" id="PF00512">
    <property type="entry name" value="HisKA"/>
    <property type="match status" value="1"/>
</dbReference>
<comment type="caution">
    <text evidence="17">The sequence shown here is derived from an EMBL/GenBank/DDBJ whole genome shotgun (WGS) entry which is preliminary data.</text>
</comment>
<evidence type="ECO:0000256" key="12">
    <source>
        <dbReference type="ARBA" id="ARBA00023012"/>
    </source>
</evidence>
<proteinExistence type="predicted"/>
<dbReference type="CDD" id="cd00075">
    <property type="entry name" value="HATPase"/>
    <property type="match status" value="1"/>
</dbReference>
<organism evidence="17 18">
    <name type="scientific">Amedibacillus hominis</name>
    <dbReference type="NCBI Taxonomy" id="2897776"/>
    <lineage>
        <taxon>Bacteria</taxon>
        <taxon>Bacillati</taxon>
        <taxon>Bacillota</taxon>
        <taxon>Erysipelotrichia</taxon>
        <taxon>Erysipelotrichales</taxon>
        <taxon>Erysipelotrichaceae</taxon>
        <taxon>Amedibacillus</taxon>
    </lineage>
</organism>
<evidence type="ECO:0000256" key="6">
    <source>
        <dbReference type="ARBA" id="ARBA00022679"/>
    </source>
</evidence>
<protein>
    <recommendedName>
        <fullName evidence="3">histidine kinase</fullName>
        <ecNumber evidence="3">2.7.13.3</ecNumber>
    </recommendedName>
</protein>
<accession>A0ABS9R5R0</accession>
<evidence type="ECO:0000256" key="3">
    <source>
        <dbReference type="ARBA" id="ARBA00012438"/>
    </source>
</evidence>
<name>A0ABS9R5R0_9FIRM</name>
<dbReference type="PANTHER" id="PTHR45528:SF1">
    <property type="entry name" value="SENSOR HISTIDINE KINASE CPXA"/>
    <property type="match status" value="1"/>
</dbReference>
<keyword evidence="18" id="KW-1185">Reference proteome</keyword>
<dbReference type="EC" id="2.7.13.3" evidence="3"/>
<dbReference type="Gene3D" id="3.30.565.10">
    <property type="entry name" value="Histidine kinase-like ATPase, C-terminal domain"/>
    <property type="match status" value="1"/>
</dbReference>
<keyword evidence="10" id="KW-0067">ATP-binding</keyword>
<evidence type="ECO:0000259" key="16">
    <source>
        <dbReference type="PROSITE" id="PS50885"/>
    </source>
</evidence>
<dbReference type="PROSITE" id="PS50885">
    <property type="entry name" value="HAMP"/>
    <property type="match status" value="1"/>
</dbReference>
<dbReference type="InterPro" id="IPR003661">
    <property type="entry name" value="HisK_dim/P_dom"/>
</dbReference>
<dbReference type="SUPFAM" id="SSF47384">
    <property type="entry name" value="Homodimeric domain of signal transducing histidine kinase"/>
    <property type="match status" value="1"/>
</dbReference>
<feature type="domain" description="HAMP" evidence="16">
    <location>
        <begin position="193"/>
        <end position="245"/>
    </location>
</feature>
<keyword evidence="6" id="KW-0808">Transferase</keyword>
<dbReference type="InterPro" id="IPR050398">
    <property type="entry name" value="HssS/ArlS-like"/>
</dbReference>
<dbReference type="InterPro" id="IPR036097">
    <property type="entry name" value="HisK_dim/P_sf"/>
</dbReference>
<evidence type="ECO:0000256" key="8">
    <source>
        <dbReference type="ARBA" id="ARBA00022741"/>
    </source>
</evidence>
<dbReference type="SUPFAM" id="SSF55874">
    <property type="entry name" value="ATPase domain of HSP90 chaperone/DNA topoisomerase II/histidine kinase"/>
    <property type="match status" value="1"/>
</dbReference>
<dbReference type="InterPro" id="IPR004358">
    <property type="entry name" value="Sig_transdc_His_kin-like_C"/>
</dbReference>
<keyword evidence="11 14" id="KW-1133">Transmembrane helix</keyword>
<evidence type="ECO:0000256" key="13">
    <source>
        <dbReference type="ARBA" id="ARBA00023136"/>
    </source>
</evidence>
<evidence type="ECO:0000256" key="2">
    <source>
        <dbReference type="ARBA" id="ARBA00004651"/>
    </source>
</evidence>
<evidence type="ECO:0000256" key="10">
    <source>
        <dbReference type="ARBA" id="ARBA00022840"/>
    </source>
</evidence>
<dbReference type="SUPFAM" id="SSF158472">
    <property type="entry name" value="HAMP domain-like"/>
    <property type="match status" value="1"/>
</dbReference>
<dbReference type="SMART" id="SM00388">
    <property type="entry name" value="HisKA"/>
    <property type="match status" value="1"/>
</dbReference>
<sequence length="474" mass="54260">MKLSLKIVFSCITTIAIVFSLGSTIMLYQNHRHLLDETLKQKLSAHEIEVNALESKLVQDSLDHLTDKGNDSDKMNERFKYYLQQNNSMKNRQNEGYVLYDEHGDVIYSDMSAVLYKKLKKDAFDTYYILDTNTATYSIFTSKLTAGNLHWYISAAYNIEDVYQERTRQFQSFLIIDACILLFSYLLLQYISHYLIKPIQKLNETSQHIALGNYKERTNIQSDDEVGELSKSFDHMADAIEANMTQLKQQAEAKEAFMGSFSHEIKTPMTAILGFADMLRTYDCDVETRRKAADYIYTEGKRLNSLSHTMMDLLSLNENTPALCNVCVDDIITALKKYYQGTDCSCRLEFICASAVVLSNQELLFTMLRNLIDNAIKASSERQLVLIKGVVYERMYQFSIIDEGIGMNEKDVEMALEPFYMADKSRTRKQGGAGLGLSIVKRILDIHHSHLDIKSIPDKGTTLSFMLEVIPHEN</sequence>
<evidence type="ECO:0000256" key="9">
    <source>
        <dbReference type="ARBA" id="ARBA00022777"/>
    </source>
</evidence>
<comment type="subcellular location">
    <subcellularLocation>
        <location evidence="2">Cell membrane</location>
        <topology evidence="2">Multi-pass membrane protein</topology>
    </subcellularLocation>
</comment>
<evidence type="ECO:0000313" key="17">
    <source>
        <dbReference type="EMBL" id="MCH4285003.1"/>
    </source>
</evidence>
<evidence type="ECO:0000256" key="14">
    <source>
        <dbReference type="SAM" id="Phobius"/>
    </source>
</evidence>
<dbReference type="EMBL" id="JAKVPQ010000004">
    <property type="protein sequence ID" value="MCH4285003.1"/>
    <property type="molecule type" value="Genomic_DNA"/>
</dbReference>
<evidence type="ECO:0000256" key="11">
    <source>
        <dbReference type="ARBA" id="ARBA00022989"/>
    </source>
</evidence>
<dbReference type="SMART" id="SM00304">
    <property type="entry name" value="HAMP"/>
    <property type="match status" value="1"/>
</dbReference>
<dbReference type="InterPro" id="IPR003660">
    <property type="entry name" value="HAMP_dom"/>
</dbReference>
<dbReference type="Pfam" id="PF02518">
    <property type="entry name" value="HATPase_c"/>
    <property type="match status" value="1"/>
</dbReference>
<dbReference type="InterPro" id="IPR005467">
    <property type="entry name" value="His_kinase_dom"/>
</dbReference>
<dbReference type="InterPro" id="IPR003594">
    <property type="entry name" value="HATPase_dom"/>
</dbReference>
<keyword evidence="7 14" id="KW-0812">Transmembrane</keyword>
<comment type="catalytic activity">
    <reaction evidence="1">
        <text>ATP + protein L-histidine = ADP + protein N-phospho-L-histidine.</text>
        <dbReference type="EC" id="2.7.13.3"/>
    </reaction>
</comment>
<keyword evidence="12" id="KW-0902">Two-component regulatory system</keyword>
<evidence type="ECO:0000256" key="7">
    <source>
        <dbReference type="ARBA" id="ARBA00022692"/>
    </source>
</evidence>
<evidence type="ECO:0000256" key="4">
    <source>
        <dbReference type="ARBA" id="ARBA00022475"/>
    </source>
</evidence>
<dbReference type="Gene3D" id="6.10.340.10">
    <property type="match status" value="1"/>
</dbReference>
<evidence type="ECO:0000256" key="1">
    <source>
        <dbReference type="ARBA" id="ARBA00000085"/>
    </source>
</evidence>
<dbReference type="PRINTS" id="PR00344">
    <property type="entry name" value="BCTRLSENSOR"/>
</dbReference>
<keyword evidence="8" id="KW-0547">Nucleotide-binding</keyword>
<dbReference type="InterPro" id="IPR036890">
    <property type="entry name" value="HATPase_C_sf"/>
</dbReference>
<dbReference type="Proteomes" id="UP001202402">
    <property type="component" value="Unassembled WGS sequence"/>
</dbReference>
<dbReference type="Pfam" id="PF00672">
    <property type="entry name" value="HAMP"/>
    <property type="match status" value="1"/>
</dbReference>
<keyword evidence="9 17" id="KW-0418">Kinase</keyword>
<keyword evidence="4" id="KW-1003">Cell membrane</keyword>
<dbReference type="CDD" id="cd06225">
    <property type="entry name" value="HAMP"/>
    <property type="match status" value="1"/>
</dbReference>
<feature type="transmembrane region" description="Helical" evidence="14">
    <location>
        <begin position="6"/>
        <end position="28"/>
    </location>
</feature>
<keyword evidence="13 14" id="KW-0472">Membrane</keyword>
<dbReference type="Gene3D" id="1.10.287.130">
    <property type="match status" value="1"/>
</dbReference>
<dbReference type="PROSITE" id="PS50109">
    <property type="entry name" value="HIS_KIN"/>
    <property type="match status" value="1"/>
</dbReference>
<evidence type="ECO:0000259" key="15">
    <source>
        <dbReference type="PROSITE" id="PS50109"/>
    </source>
</evidence>
<dbReference type="SMART" id="SM00387">
    <property type="entry name" value="HATPase_c"/>
    <property type="match status" value="1"/>
</dbReference>
<reference evidence="17 18" key="1">
    <citation type="submission" date="2022-02" db="EMBL/GenBank/DDBJ databases">
        <title>Genome of Erysipelotrichaceae sp. nov. NSJ-176 isolated from human feces.</title>
        <authorList>
            <person name="Abdugheni R."/>
        </authorList>
    </citation>
    <scope>NUCLEOTIDE SEQUENCE [LARGE SCALE GENOMIC DNA]</scope>
    <source>
        <strain evidence="17 18">NSJ-176</strain>
    </source>
</reference>
<keyword evidence="5" id="KW-0597">Phosphoprotein</keyword>
<gene>
    <name evidence="17" type="ORF">LQE99_07655</name>
</gene>
<feature type="domain" description="Histidine kinase" evidence="15">
    <location>
        <begin position="260"/>
        <end position="471"/>
    </location>
</feature>
<dbReference type="CDD" id="cd00082">
    <property type="entry name" value="HisKA"/>
    <property type="match status" value="1"/>
</dbReference>
<dbReference type="GO" id="GO:0016301">
    <property type="term" value="F:kinase activity"/>
    <property type="evidence" value="ECO:0007669"/>
    <property type="project" value="UniProtKB-KW"/>
</dbReference>
<evidence type="ECO:0000313" key="18">
    <source>
        <dbReference type="Proteomes" id="UP001202402"/>
    </source>
</evidence>
<dbReference type="RefSeq" id="WP_117536384.1">
    <property type="nucleotide sequence ID" value="NZ_JAKVPQ010000004.1"/>
</dbReference>
<dbReference type="PANTHER" id="PTHR45528">
    <property type="entry name" value="SENSOR HISTIDINE KINASE CPXA"/>
    <property type="match status" value="1"/>
</dbReference>